<evidence type="ECO:0000259" key="6">
    <source>
        <dbReference type="SMART" id="SM00062"/>
    </source>
</evidence>
<protein>
    <submittedName>
        <fullName evidence="7">Membrane-bound lytic murein transglycosylase F</fullName>
    </submittedName>
</protein>
<dbReference type="OrthoDB" id="9815002at2"/>
<dbReference type="STRING" id="658218.SAMN05216562_1046"/>
<dbReference type="PANTHER" id="PTHR35936">
    <property type="entry name" value="MEMBRANE-BOUND LYTIC MUREIN TRANSGLYCOSYLASE F"/>
    <property type="match status" value="1"/>
</dbReference>
<comment type="similarity">
    <text evidence="2">Belongs to the bacterial solute-binding protein 3 family.</text>
</comment>
<gene>
    <name evidence="7" type="ORF">SAMN05216562_1046</name>
</gene>
<feature type="region of interest" description="Disordered" evidence="5">
    <location>
        <begin position="772"/>
        <end position="815"/>
    </location>
</feature>
<evidence type="ECO:0000256" key="3">
    <source>
        <dbReference type="ARBA" id="ARBA00022729"/>
    </source>
</evidence>
<reference evidence="8" key="1">
    <citation type="submission" date="2016-10" db="EMBL/GenBank/DDBJ databases">
        <authorList>
            <person name="Varghese N."/>
            <person name="Submissions S."/>
        </authorList>
    </citation>
    <scope>NUCLEOTIDE SEQUENCE [LARGE SCALE GENOMIC DNA]</scope>
    <source>
        <strain evidence="8">CGMCC 1.10657</strain>
    </source>
</reference>
<dbReference type="PANTHER" id="PTHR35936:SF32">
    <property type="entry name" value="MEMBRANE-BOUND LYTIC MUREIN TRANSGLYCOSYLASE F"/>
    <property type="match status" value="1"/>
</dbReference>
<feature type="region of interest" description="Disordered" evidence="5">
    <location>
        <begin position="37"/>
        <end position="72"/>
    </location>
</feature>
<dbReference type="Pfam" id="PF00497">
    <property type="entry name" value="SBP_bac_3"/>
    <property type="match status" value="2"/>
</dbReference>
<dbReference type="PROSITE" id="PS51257">
    <property type="entry name" value="PROKAR_LIPOPROTEIN"/>
    <property type="match status" value="1"/>
</dbReference>
<dbReference type="Gene3D" id="1.10.530.10">
    <property type="match status" value="1"/>
</dbReference>
<dbReference type="SUPFAM" id="SSF53850">
    <property type="entry name" value="Periplasmic binding protein-like II"/>
    <property type="match status" value="2"/>
</dbReference>
<dbReference type="AlphaFoldDB" id="A0A1H3WQ74"/>
<dbReference type="CDD" id="cd01009">
    <property type="entry name" value="PBP2_YfhD_N"/>
    <property type="match status" value="1"/>
</dbReference>
<accession>A0A1H3WQ74</accession>
<dbReference type="CDD" id="cd13403">
    <property type="entry name" value="MLTF-like"/>
    <property type="match status" value="1"/>
</dbReference>
<dbReference type="SUPFAM" id="SSF53955">
    <property type="entry name" value="Lysozyme-like"/>
    <property type="match status" value="1"/>
</dbReference>
<dbReference type="GO" id="GO:0009279">
    <property type="term" value="C:cell outer membrane"/>
    <property type="evidence" value="ECO:0007669"/>
    <property type="project" value="UniProtKB-SubCell"/>
</dbReference>
<comment type="subcellular location">
    <subcellularLocation>
        <location evidence="1">Cell outer membrane</location>
        <topology evidence="1">Peripheral membrane protein</topology>
    </subcellularLocation>
</comment>
<organism evidence="7 8">
    <name type="scientific">Microbulbifer marinus</name>
    <dbReference type="NCBI Taxonomy" id="658218"/>
    <lineage>
        <taxon>Bacteria</taxon>
        <taxon>Pseudomonadati</taxon>
        <taxon>Pseudomonadota</taxon>
        <taxon>Gammaproteobacteria</taxon>
        <taxon>Cellvibrionales</taxon>
        <taxon>Microbulbiferaceae</taxon>
        <taxon>Microbulbifer</taxon>
    </lineage>
</organism>
<dbReference type="SMART" id="SM00062">
    <property type="entry name" value="PBPb"/>
    <property type="match status" value="1"/>
</dbReference>
<name>A0A1H3WQ74_9GAMM</name>
<feature type="domain" description="Solute-binding protein family 3/N-terminal" evidence="6">
    <location>
        <begin position="321"/>
        <end position="545"/>
    </location>
</feature>
<evidence type="ECO:0000256" key="2">
    <source>
        <dbReference type="ARBA" id="ARBA00010333"/>
    </source>
</evidence>
<dbReference type="EMBL" id="FNQO01000001">
    <property type="protein sequence ID" value="SDZ89285.1"/>
    <property type="molecule type" value="Genomic_DNA"/>
</dbReference>
<evidence type="ECO:0000256" key="1">
    <source>
        <dbReference type="ARBA" id="ARBA00004339"/>
    </source>
</evidence>
<keyword evidence="4" id="KW-0472">Membrane</keyword>
<keyword evidence="8" id="KW-1185">Reference proteome</keyword>
<evidence type="ECO:0000256" key="5">
    <source>
        <dbReference type="SAM" id="MobiDB-lite"/>
    </source>
</evidence>
<dbReference type="Gene3D" id="3.40.190.10">
    <property type="entry name" value="Periplasmic binding protein-like II"/>
    <property type="match status" value="4"/>
</dbReference>
<keyword evidence="3" id="KW-0732">Signal</keyword>
<evidence type="ECO:0000313" key="8">
    <source>
        <dbReference type="Proteomes" id="UP000198658"/>
    </source>
</evidence>
<dbReference type="InterPro" id="IPR001638">
    <property type="entry name" value="Solute-binding_3/MltF_N"/>
</dbReference>
<dbReference type="Pfam" id="PF01464">
    <property type="entry name" value="SLT"/>
    <property type="match status" value="1"/>
</dbReference>
<dbReference type="InterPro" id="IPR008258">
    <property type="entry name" value="Transglycosylase_SLT_dom_1"/>
</dbReference>
<sequence>MRDHNAIFAWMLILIIALLSGCDKSQRSTAGAADINVAQENASATDTDSESREEPGKQQSEAAQKPPASRQEEFENYIETGDLDALKKRGTIRFVSLAGGREELLFRKAIINERHYDMAMAFAKQLELEPVWIQAKTPVEAIQMLRDGEADIFADNVTDTEERRKLIDVSIPILKTYFYLVAGEKGPEVSDVDKLQNIEFTVLADTVFEDAAKEMITKRPDAQLRIQEVYLEDRLDTLIDDLNENPNTVTILAGNYIDNFEQYRNDFRQGAKVSDEKSVVWAFRKESPKLKTRLDNYFTQRLVTWNTDRPANWKAIKQSKVVRFLTYNGPSYFLWKGVLVGFDYDLAKAFADKHNLNLQIVVVPHEESLIEWLKQGRGDFAGSFTTITEERKKQGVDFTVPYTEMAEQIISHKGKPAIASLEDLNGRTLTLRAHTTFIDTAEALQQSGIDVKVEVAPADISYHRLINMVADGEIEATIVDSDFGEVEAALRPELLLGAVLGDPRPQGWMVDRGNDELRQELDSFLTEIRKSKKYGKIVSTYLKPNNYIVQKMKAPVVPGGKLSPYDELVRKSALKYGFDWRLVVAQMWQESNFNPKAESPVGAQGLLQVMPRTAEEMGFKPPLFDPDRGIRAGVKYLDWVRDRFDPATPIDTKLWFTLASYNAGYGHLLDAQRLAKQLGLDPNEWFDNVEVAMLKLSEPRYFKKARYGYVRGAEPVQYVRNISALYKAYTDMATGDVSLIPMPGPRPPLKVSAQSCQYGRWIPSADAHRLHSPAGKWRQSAGGSCLRQSRATPSIPAHRQSRPSPVPTAVSGWSR</sequence>
<keyword evidence="4" id="KW-0998">Cell outer membrane</keyword>
<evidence type="ECO:0000256" key="4">
    <source>
        <dbReference type="ARBA" id="ARBA00023237"/>
    </source>
</evidence>
<dbReference type="Proteomes" id="UP000198658">
    <property type="component" value="Unassembled WGS sequence"/>
</dbReference>
<proteinExistence type="inferred from homology"/>
<evidence type="ECO:0000313" key="7">
    <source>
        <dbReference type="EMBL" id="SDZ89285.1"/>
    </source>
</evidence>
<dbReference type="InterPro" id="IPR023346">
    <property type="entry name" value="Lysozyme-like_dom_sf"/>
</dbReference>